<gene>
    <name evidence="2" type="ORF">RFI_01255</name>
</gene>
<reference evidence="2 3" key="1">
    <citation type="journal article" date="2013" name="Curr. Biol.">
        <title>The Genome of the Foraminiferan Reticulomyxa filosa.</title>
        <authorList>
            <person name="Glockner G."/>
            <person name="Hulsmann N."/>
            <person name="Schleicher M."/>
            <person name="Noegel A.A."/>
            <person name="Eichinger L."/>
            <person name="Gallinger C."/>
            <person name="Pawlowski J."/>
            <person name="Sierra R."/>
            <person name="Euteneuer U."/>
            <person name="Pillet L."/>
            <person name="Moustafa A."/>
            <person name="Platzer M."/>
            <person name="Groth M."/>
            <person name="Szafranski K."/>
            <person name="Schliwa M."/>
        </authorList>
    </citation>
    <scope>NUCLEOTIDE SEQUENCE [LARGE SCALE GENOMIC DNA]</scope>
</reference>
<proteinExistence type="predicted"/>
<keyword evidence="3" id="KW-1185">Reference proteome</keyword>
<dbReference type="AlphaFoldDB" id="X6PCK8"/>
<name>X6PCK8_RETFI</name>
<dbReference type="Proteomes" id="UP000023152">
    <property type="component" value="Unassembled WGS sequence"/>
</dbReference>
<evidence type="ECO:0000313" key="2">
    <source>
        <dbReference type="EMBL" id="ETO35809.1"/>
    </source>
</evidence>
<sequence>MASELFFGQFSDEVDVTLSSLIPYLTWDCPLHDDSALACISRKIVEFVDFGYTLQFKLCNIELKTIETSKNGDKTCISNHTALACMTSQGVLYTLYGITPKLAVLLNLRTYVREYSNGYGNESEGQRKKEEDGTTEPNCGSSLSPMSPTSSLKLPSNVQVFTHKKMKPVSISKPEALVALMQKQRVVFFVANGERLSVFDRHTNKLEHIQNIPKAPIIDMWACSEYVM</sequence>
<accession>X6PCK8</accession>
<feature type="non-terminal residue" evidence="2">
    <location>
        <position position="228"/>
    </location>
</feature>
<protein>
    <submittedName>
        <fullName evidence="2">Uncharacterized protein</fullName>
    </submittedName>
</protein>
<evidence type="ECO:0000313" key="3">
    <source>
        <dbReference type="Proteomes" id="UP000023152"/>
    </source>
</evidence>
<feature type="compositionally biased region" description="Low complexity" evidence="1">
    <location>
        <begin position="141"/>
        <end position="152"/>
    </location>
</feature>
<organism evidence="2 3">
    <name type="scientific">Reticulomyxa filosa</name>
    <dbReference type="NCBI Taxonomy" id="46433"/>
    <lineage>
        <taxon>Eukaryota</taxon>
        <taxon>Sar</taxon>
        <taxon>Rhizaria</taxon>
        <taxon>Retaria</taxon>
        <taxon>Foraminifera</taxon>
        <taxon>Monothalamids</taxon>
        <taxon>Reticulomyxidae</taxon>
        <taxon>Reticulomyxa</taxon>
    </lineage>
</organism>
<evidence type="ECO:0000256" key="1">
    <source>
        <dbReference type="SAM" id="MobiDB-lite"/>
    </source>
</evidence>
<dbReference type="EMBL" id="ASPP01001263">
    <property type="protein sequence ID" value="ETO35809.1"/>
    <property type="molecule type" value="Genomic_DNA"/>
</dbReference>
<comment type="caution">
    <text evidence="2">The sequence shown here is derived from an EMBL/GenBank/DDBJ whole genome shotgun (WGS) entry which is preliminary data.</text>
</comment>
<feature type="region of interest" description="Disordered" evidence="1">
    <location>
        <begin position="119"/>
        <end position="152"/>
    </location>
</feature>